<dbReference type="AlphaFoldDB" id="A0A7I8VIV1"/>
<accession>A0A7I8VIV1</accession>
<keyword evidence="9" id="KW-0325">Glycoprotein</keyword>
<dbReference type="Pfam" id="PF00149">
    <property type="entry name" value="Metallophos"/>
    <property type="match status" value="1"/>
</dbReference>
<keyword evidence="10" id="KW-0812">Transmembrane</keyword>
<keyword evidence="6" id="KW-0732">Signal</keyword>
<keyword evidence="5" id="KW-0479">Metal-binding</keyword>
<sequence>MNISLRIYSSFLVIVYLSSFINCQGYFWHVTDMHLDHTYIKGLGGGSCSKNESGHPRFGPYGNFLCDSPMKLIESAFEAMKKEYPNPDFIIWTGDDTPHIYNDTFLNIEVVKEIIFNLTDVIERYFPDVQCYSALGNHDWSPKSQLPPYSAPLYTELGQRWNMWLKTQDSVDTFKEAGFYKLKVPNSNFTMIVLNTNFYYQSNKLTTGSNWQPDPAGQFSWLDRTLQDIREKGKKAVLLGHVPPGQFEKHREKNWFDEIHNKIFVRLLQKYSNIISAVHMAHHHTDSFRIILSADKAEVVSSILLNSAITPWETTLPGVIGGTGNNPAIRLIKYDRNTGTTLDYHQFYLDLKKANDDNKPNWKSLYNFTDLYKLSSASHEQMATLSKKLRLDGSLFDKYYQMNGVLYDPNETCTGECKSVQLCSIENVDYSDYKNCMGREQP</sequence>
<comment type="cofactor">
    <cofactor evidence="1">
        <name>Zn(2+)</name>
        <dbReference type="ChEBI" id="CHEBI:29105"/>
    </cofactor>
</comment>
<evidence type="ECO:0000256" key="2">
    <source>
        <dbReference type="ARBA" id="ARBA00004613"/>
    </source>
</evidence>
<evidence type="ECO:0000313" key="14">
    <source>
        <dbReference type="Proteomes" id="UP000549394"/>
    </source>
</evidence>
<dbReference type="Proteomes" id="UP000549394">
    <property type="component" value="Unassembled WGS sequence"/>
</dbReference>
<dbReference type="InterPro" id="IPR029052">
    <property type="entry name" value="Metallo-depent_PP-like"/>
</dbReference>
<dbReference type="SUPFAM" id="SSF56300">
    <property type="entry name" value="Metallo-dependent phosphatases"/>
    <property type="match status" value="1"/>
</dbReference>
<reference evidence="13 14" key="1">
    <citation type="submission" date="2020-08" db="EMBL/GenBank/DDBJ databases">
        <authorList>
            <person name="Hejnol A."/>
        </authorList>
    </citation>
    <scope>NUCLEOTIDE SEQUENCE [LARGE SCALE GENOMIC DNA]</scope>
</reference>
<keyword evidence="10" id="KW-1133">Transmembrane helix</keyword>
<evidence type="ECO:0000259" key="11">
    <source>
        <dbReference type="Pfam" id="PF00149"/>
    </source>
</evidence>
<comment type="subcellular location">
    <subcellularLocation>
        <location evidence="2">Secreted</location>
    </subcellularLocation>
</comment>
<keyword evidence="4" id="KW-0964">Secreted</keyword>
<keyword evidence="7" id="KW-0378">Hydrolase</keyword>
<dbReference type="EMBL" id="CAJFCJ010000006">
    <property type="protein sequence ID" value="CAD5116212.1"/>
    <property type="molecule type" value="Genomic_DNA"/>
</dbReference>
<gene>
    <name evidence="13" type="ORF">DGYR_LOCUS4856</name>
</gene>
<feature type="domain" description="Sphingomyelin phosphodiesterase C-terminal" evidence="12">
    <location>
        <begin position="309"/>
        <end position="440"/>
    </location>
</feature>
<evidence type="ECO:0000256" key="1">
    <source>
        <dbReference type="ARBA" id="ARBA00001947"/>
    </source>
</evidence>
<evidence type="ECO:0000313" key="13">
    <source>
        <dbReference type="EMBL" id="CAD5116212.1"/>
    </source>
</evidence>
<dbReference type="InterPro" id="IPR045473">
    <property type="entry name" value="ASM_C"/>
</dbReference>
<dbReference type="Gene3D" id="3.60.21.10">
    <property type="match status" value="1"/>
</dbReference>
<evidence type="ECO:0000256" key="5">
    <source>
        <dbReference type="ARBA" id="ARBA00022723"/>
    </source>
</evidence>
<protein>
    <submittedName>
        <fullName evidence="13">DgyrCDS5127</fullName>
    </submittedName>
</protein>
<keyword evidence="8" id="KW-0862">Zinc</keyword>
<dbReference type="InterPro" id="IPR004843">
    <property type="entry name" value="Calcineurin-like_PHP"/>
</dbReference>
<dbReference type="OrthoDB" id="348678at2759"/>
<dbReference type="GO" id="GO:0005615">
    <property type="term" value="C:extracellular space"/>
    <property type="evidence" value="ECO:0007669"/>
    <property type="project" value="TreeGrafter"/>
</dbReference>
<comment type="caution">
    <text evidence="13">The sequence shown here is derived from an EMBL/GenBank/DDBJ whole genome shotgun (WGS) entry which is preliminary data.</text>
</comment>
<evidence type="ECO:0000256" key="8">
    <source>
        <dbReference type="ARBA" id="ARBA00022833"/>
    </source>
</evidence>
<dbReference type="GO" id="GO:0046872">
    <property type="term" value="F:metal ion binding"/>
    <property type="evidence" value="ECO:0007669"/>
    <property type="project" value="UniProtKB-KW"/>
</dbReference>
<name>A0A7I8VIV1_9ANNE</name>
<evidence type="ECO:0000256" key="10">
    <source>
        <dbReference type="SAM" id="Phobius"/>
    </source>
</evidence>
<proteinExistence type="inferred from homology"/>
<comment type="similarity">
    <text evidence="3">Belongs to the acid sphingomyelinase family.</text>
</comment>
<evidence type="ECO:0000259" key="12">
    <source>
        <dbReference type="Pfam" id="PF19272"/>
    </source>
</evidence>
<dbReference type="PANTHER" id="PTHR10340">
    <property type="entry name" value="SPHINGOMYELIN PHOSPHODIESTERASE"/>
    <property type="match status" value="1"/>
</dbReference>
<feature type="domain" description="Calcineurin-like phosphoesterase" evidence="11">
    <location>
        <begin position="27"/>
        <end position="285"/>
    </location>
</feature>
<dbReference type="GO" id="GO:0008081">
    <property type="term" value="F:phosphoric diester hydrolase activity"/>
    <property type="evidence" value="ECO:0007669"/>
    <property type="project" value="TreeGrafter"/>
</dbReference>
<dbReference type="CDD" id="cd00842">
    <property type="entry name" value="MPP_ASMase"/>
    <property type="match status" value="1"/>
</dbReference>
<dbReference type="PANTHER" id="PTHR10340:SF57">
    <property type="entry name" value="METALLOPHOS DOMAIN-CONTAINING PROTEIN"/>
    <property type="match status" value="1"/>
</dbReference>
<keyword evidence="10" id="KW-0472">Membrane</keyword>
<keyword evidence="14" id="KW-1185">Reference proteome</keyword>
<feature type="transmembrane region" description="Helical" evidence="10">
    <location>
        <begin position="7"/>
        <end position="28"/>
    </location>
</feature>
<evidence type="ECO:0000256" key="9">
    <source>
        <dbReference type="ARBA" id="ARBA00023180"/>
    </source>
</evidence>
<evidence type="ECO:0000256" key="7">
    <source>
        <dbReference type="ARBA" id="ARBA00022801"/>
    </source>
</evidence>
<evidence type="ECO:0000256" key="4">
    <source>
        <dbReference type="ARBA" id="ARBA00022525"/>
    </source>
</evidence>
<evidence type="ECO:0000256" key="6">
    <source>
        <dbReference type="ARBA" id="ARBA00022729"/>
    </source>
</evidence>
<evidence type="ECO:0000256" key="3">
    <source>
        <dbReference type="ARBA" id="ARBA00008234"/>
    </source>
</evidence>
<dbReference type="InterPro" id="IPR041805">
    <property type="entry name" value="ASMase/PPN1_MPP"/>
</dbReference>
<dbReference type="Pfam" id="PF19272">
    <property type="entry name" value="ASMase_C"/>
    <property type="match status" value="1"/>
</dbReference>
<organism evidence="13 14">
    <name type="scientific">Dimorphilus gyrociliatus</name>
    <dbReference type="NCBI Taxonomy" id="2664684"/>
    <lineage>
        <taxon>Eukaryota</taxon>
        <taxon>Metazoa</taxon>
        <taxon>Spiralia</taxon>
        <taxon>Lophotrochozoa</taxon>
        <taxon>Annelida</taxon>
        <taxon>Polychaeta</taxon>
        <taxon>Polychaeta incertae sedis</taxon>
        <taxon>Dinophilidae</taxon>
        <taxon>Dimorphilus</taxon>
    </lineage>
</organism>